<dbReference type="PROSITE" id="PS51257">
    <property type="entry name" value="PROKAR_LIPOPROTEIN"/>
    <property type="match status" value="1"/>
</dbReference>
<dbReference type="SUPFAM" id="SSF52833">
    <property type="entry name" value="Thioredoxin-like"/>
    <property type="match status" value="1"/>
</dbReference>
<gene>
    <name evidence="2" type="ORF">MPSYJ_01640</name>
</gene>
<dbReference type="KEGG" id="mpsc:MPSYJ_01640"/>
<keyword evidence="2" id="KW-0413">Isomerase</keyword>
<dbReference type="CDD" id="cd02972">
    <property type="entry name" value="DsbA_family"/>
    <property type="match status" value="1"/>
</dbReference>
<dbReference type="RefSeq" id="WP_163719891.1">
    <property type="nucleotide sequence ID" value="NZ_AP022574.1"/>
</dbReference>
<protein>
    <submittedName>
        <fullName evidence="2">Protein disulfide-isomerase</fullName>
    </submittedName>
</protein>
<dbReference type="InterPro" id="IPR036249">
    <property type="entry name" value="Thioredoxin-like_sf"/>
</dbReference>
<dbReference type="AlphaFoldDB" id="A0A7I7M591"/>
<evidence type="ECO:0000313" key="2">
    <source>
        <dbReference type="EMBL" id="BBX66703.1"/>
    </source>
</evidence>
<evidence type="ECO:0000313" key="3">
    <source>
        <dbReference type="Proteomes" id="UP000466514"/>
    </source>
</evidence>
<evidence type="ECO:0000259" key="1">
    <source>
        <dbReference type="Pfam" id="PF13462"/>
    </source>
</evidence>
<keyword evidence="3" id="KW-1185">Reference proteome</keyword>
<name>A0A7I7M591_9MYCO</name>
<dbReference type="Pfam" id="PF13462">
    <property type="entry name" value="Thioredoxin_4"/>
    <property type="match status" value="1"/>
</dbReference>
<dbReference type="InterPro" id="IPR012336">
    <property type="entry name" value="Thioredoxin-like_fold"/>
</dbReference>
<organism evidence="2 3">
    <name type="scientific">Mycolicibacterium psychrotolerans</name>
    <dbReference type="NCBI Taxonomy" id="216929"/>
    <lineage>
        <taxon>Bacteria</taxon>
        <taxon>Bacillati</taxon>
        <taxon>Actinomycetota</taxon>
        <taxon>Actinomycetes</taxon>
        <taxon>Mycobacteriales</taxon>
        <taxon>Mycobacteriaceae</taxon>
        <taxon>Mycolicibacterium</taxon>
    </lineage>
</organism>
<sequence length="229" mass="24249">MGRTRTVLAVATIGLMVGVVGCSKDVTGTARPDPATAPLALSDDGFGIVAGYDDADAQIEIFTEPQCTHCHDLQQDFGDQIAYYVTVGGLQVTYRPLTFLDQDTESGYSATVANAMFVAAEPAGDATTTGTQFQRFVEQLWAQQDPGGPAFTGDELRDIARGAGLPEAVAESVSRDQEAVDIAAMEEANFSLLYDTDPVSTGTPTVVDLRSGEKIDLTDDAWLDQLVAS</sequence>
<accession>A0A7I7M591</accession>
<feature type="domain" description="Thioredoxin-like fold" evidence="1">
    <location>
        <begin position="47"/>
        <end position="120"/>
    </location>
</feature>
<dbReference type="EMBL" id="AP022574">
    <property type="protein sequence ID" value="BBX66703.1"/>
    <property type="molecule type" value="Genomic_DNA"/>
</dbReference>
<dbReference type="Gene3D" id="3.40.30.10">
    <property type="entry name" value="Glutaredoxin"/>
    <property type="match status" value="1"/>
</dbReference>
<dbReference type="GO" id="GO:0016853">
    <property type="term" value="F:isomerase activity"/>
    <property type="evidence" value="ECO:0007669"/>
    <property type="project" value="UniProtKB-KW"/>
</dbReference>
<reference evidence="2 3" key="1">
    <citation type="journal article" date="2019" name="Emerg. Microbes Infect.">
        <title>Comprehensive subspecies identification of 175 nontuberculous mycobacteria species based on 7547 genomic profiles.</title>
        <authorList>
            <person name="Matsumoto Y."/>
            <person name="Kinjo T."/>
            <person name="Motooka D."/>
            <person name="Nabeya D."/>
            <person name="Jung N."/>
            <person name="Uechi K."/>
            <person name="Horii T."/>
            <person name="Iida T."/>
            <person name="Fujita J."/>
            <person name="Nakamura S."/>
        </authorList>
    </citation>
    <scope>NUCLEOTIDE SEQUENCE [LARGE SCALE GENOMIC DNA]</scope>
    <source>
        <strain evidence="2 3">JCM 13323</strain>
    </source>
</reference>
<dbReference type="Proteomes" id="UP000466514">
    <property type="component" value="Chromosome"/>
</dbReference>
<proteinExistence type="predicted"/>